<dbReference type="PANTHER" id="PTHR43372">
    <property type="entry name" value="FATTY-ACID AMIDE HYDROLASE"/>
    <property type="match status" value="1"/>
</dbReference>
<dbReference type="SUPFAM" id="SSF158457">
    <property type="entry name" value="Orange domain-like"/>
    <property type="match status" value="1"/>
</dbReference>
<gene>
    <name evidence="4" type="ORF">BRAFLDRAFT_132230</name>
</gene>
<dbReference type="InterPro" id="IPR011598">
    <property type="entry name" value="bHLH_dom"/>
</dbReference>
<sequence>MWRKDQGICLSKFNCRDEVVTHVEKELGVKVQEVKMEKLKYSFQIWTAMMSESADNQTFCELMSHNESNPVNPYKEFVKWMFGKSEHTLPAIGLGMTEKVTQLTTEQNKNFIKMCANLKTEFENMLGEKGILFYPSHPKPAPKHNAPLLTPFNFAYTGIFNVLGFPVTQVPLGLGSEGVPLGLQVVALPYNDHMTLAVAVELEKAFGGFKGCHRILKSQWQLDTACLASDTALFPVTSAAPARVSSPPIITPARPGIFLGASAMNSPQSTSGDSCPDSPPGPARQLDGSRTTGEPPDMDRHRRKRKAGEEPTPHKVIEKRRRDRINQRFEELRGLVPTARNSQGVKNDKVDLLHMTIEHLKTLTGRTSPVDRENDENCPQQTSAPPARGVIFTATDAVLAGFSECAYEALQYLLHEEHMPEDSELVVSLRSHLRNSQMSLDVHRVLQTHLPHPTFDSAPPQRLMTPPRHAVDLPLPPSPHTMQSPSQPTASRSELAMPTSAQQPTPTTYPNSPRVVHSFSPAKLPSSPGVQMSMQQQQAVSMPNSPGVQLSMQHRLTPPCTTPNSTMSLANVTPLTVAMATSTVARATASAAMATSSPSPGPVMPIFAYLPPRSYGYPMPAPPPPPPPPPHYASGPPVSPYQPVFVGWLPQPPQPPPQ</sequence>
<dbReference type="SUPFAM" id="SSF47459">
    <property type="entry name" value="HLH, helix-loop-helix DNA-binding domain"/>
    <property type="match status" value="1"/>
</dbReference>
<dbReference type="Gene3D" id="4.10.280.10">
    <property type="entry name" value="Helix-loop-helix DNA-binding domain"/>
    <property type="match status" value="1"/>
</dbReference>
<dbReference type="InterPro" id="IPR052739">
    <property type="entry name" value="FAAH2"/>
</dbReference>
<feature type="compositionally biased region" description="Polar residues" evidence="1">
    <location>
        <begin position="499"/>
        <end position="511"/>
    </location>
</feature>
<feature type="compositionally biased region" description="Low complexity" evidence="1">
    <location>
        <begin position="525"/>
        <end position="543"/>
    </location>
</feature>
<organism>
    <name type="scientific">Branchiostoma floridae</name>
    <name type="common">Florida lancelet</name>
    <name type="synonym">Amphioxus</name>
    <dbReference type="NCBI Taxonomy" id="7739"/>
    <lineage>
        <taxon>Eukaryota</taxon>
        <taxon>Metazoa</taxon>
        <taxon>Chordata</taxon>
        <taxon>Cephalochordata</taxon>
        <taxon>Leptocardii</taxon>
        <taxon>Amphioxiformes</taxon>
        <taxon>Branchiostomatidae</taxon>
        <taxon>Branchiostoma</taxon>
    </lineage>
</organism>
<dbReference type="STRING" id="7739.C3ZYN5"/>
<dbReference type="Pfam" id="PF00010">
    <property type="entry name" value="HLH"/>
    <property type="match status" value="1"/>
</dbReference>
<feature type="domain" description="BHLH" evidence="2">
    <location>
        <begin position="309"/>
        <end position="363"/>
    </location>
</feature>
<dbReference type="PROSITE" id="PS51054">
    <property type="entry name" value="ORANGE"/>
    <property type="match status" value="1"/>
</dbReference>
<dbReference type="GO" id="GO:0046983">
    <property type="term" value="F:protein dimerization activity"/>
    <property type="evidence" value="ECO:0007669"/>
    <property type="project" value="InterPro"/>
</dbReference>
<dbReference type="FunFam" id="4.10.280.10:FF:000198">
    <property type="entry name" value="Polyadenylate-binding protein"/>
    <property type="match status" value="1"/>
</dbReference>
<feature type="region of interest" description="Disordered" evidence="1">
    <location>
        <begin position="452"/>
        <end position="547"/>
    </location>
</feature>
<dbReference type="Gene3D" id="3.90.1300.10">
    <property type="entry name" value="Amidase signature (AS) domain"/>
    <property type="match status" value="1"/>
</dbReference>
<feature type="compositionally biased region" description="Polar residues" evidence="1">
    <location>
        <begin position="480"/>
        <end position="492"/>
    </location>
</feature>
<dbReference type="InterPro" id="IPR036638">
    <property type="entry name" value="HLH_DNA-bd_sf"/>
</dbReference>
<feature type="domain" description="Orange" evidence="3">
    <location>
        <begin position="400"/>
        <end position="433"/>
    </location>
</feature>
<dbReference type="EMBL" id="GG666733">
    <property type="protein sequence ID" value="EEN42337.1"/>
    <property type="molecule type" value="Genomic_DNA"/>
</dbReference>
<dbReference type="eggNOG" id="KOG1212">
    <property type="taxonomic scope" value="Eukaryota"/>
</dbReference>
<dbReference type="InterPro" id="IPR003650">
    <property type="entry name" value="Orange_dom"/>
</dbReference>
<dbReference type="InterPro" id="IPR023631">
    <property type="entry name" value="Amidase_dom"/>
</dbReference>
<evidence type="ECO:0000313" key="4">
    <source>
        <dbReference type="EMBL" id="EEN42337.1"/>
    </source>
</evidence>
<accession>C3ZYN5</accession>
<dbReference type="PANTHER" id="PTHR43372:SF4">
    <property type="entry name" value="FATTY-ACID AMIDE HYDROLASE 2"/>
    <property type="match status" value="1"/>
</dbReference>
<evidence type="ECO:0000259" key="2">
    <source>
        <dbReference type="PROSITE" id="PS50888"/>
    </source>
</evidence>
<dbReference type="SUPFAM" id="SSF75304">
    <property type="entry name" value="Amidase signature (AS) enzymes"/>
    <property type="match status" value="1"/>
</dbReference>
<proteinExistence type="predicted"/>
<feature type="region of interest" description="Disordered" evidence="1">
    <location>
        <begin position="260"/>
        <end position="317"/>
    </location>
</feature>
<feature type="region of interest" description="Disordered" evidence="1">
    <location>
        <begin position="617"/>
        <end position="638"/>
    </location>
</feature>
<dbReference type="Gene3D" id="6.10.250.980">
    <property type="match status" value="1"/>
</dbReference>
<feature type="compositionally biased region" description="Basic and acidic residues" evidence="1">
    <location>
        <begin position="307"/>
        <end position="316"/>
    </location>
</feature>
<dbReference type="GO" id="GO:0006355">
    <property type="term" value="P:regulation of DNA-templated transcription"/>
    <property type="evidence" value="ECO:0007669"/>
    <property type="project" value="InterPro"/>
</dbReference>
<protein>
    <recommendedName>
        <fullName evidence="5">BHLH domain-containing protein</fullName>
    </recommendedName>
</protein>
<feature type="compositionally biased region" description="Pro residues" evidence="1">
    <location>
        <begin position="619"/>
        <end position="631"/>
    </location>
</feature>
<evidence type="ECO:0000256" key="1">
    <source>
        <dbReference type="SAM" id="MobiDB-lite"/>
    </source>
</evidence>
<dbReference type="GO" id="GO:0003677">
    <property type="term" value="F:DNA binding"/>
    <property type="evidence" value="ECO:0007669"/>
    <property type="project" value="InterPro"/>
</dbReference>
<evidence type="ECO:0008006" key="5">
    <source>
        <dbReference type="Google" id="ProtNLM"/>
    </source>
</evidence>
<reference evidence="4" key="1">
    <citation type="journal article" date="2008" name="Nature">
        <title>The amphioxus genome and the evolution of the chordate karyotype.</title>
        <authorList>
            <consortium name="US DOE Joint Genome Institute (JGI-PGF)"/>
            <person name="Putnam N.H."/>
            <person name="Butts T."/>
            <person name="Ferrier D.E.K."/>
            <person name="Furlong R.F."/>
            <person name="Hellsten U."/>
            <person name="Kawashima T."/>
            <person name="Robinson-Rechavi M."/>
            <person name="Shoguchi E."/>
            <person name="Terry A."/>
            <person name="Yu J.-K."/>
            <person name="Benito-Gutierrez E.L."/>
            <person name="Dubchak I."/>
            <person name="Garcia-Fernandez J."/>
            <person name="Gibson-Brown J.J."/>
            <person name="Grigoriev I.V."/>
            <person name="Horton A.C."/>
            <person name="de Jong P.J."/>
            <person name="Jurka J."/>
            <person name="Kapitonov V.V."/>
            <person name="Kohara Y."/>
            <person name="Kuroki Y."/>
            <person name="Lindquist E."/>
            <person name="Lucas S."/>
            <person name="Osoegawa K."/>
            <person name="Pennacchio L.A."/>
            <person name="Salamov A.A."/>
            <person name="Satou Y."/>
            <person name="Sauka-Spengler T."/>
            <person name="Schmutz J."/>
            <person name="Shin-I T."/>
            <person name="Toyoda A."/>
            <person name="Bronner-Fraser M."/>
            <person name="Fujiyama A."/>
            <person name="Holland L.Z."/>
            <person name="Holland P.W.H."/>
            <person name="Satoh N."/>
            <person name="Rokhsar D.S."/>
        </authorList>
    </citation>
    <scope>NUCLEOTIDE SEQUENCE [LARGE SCALE GENOMIC DNA]</scope>
    <source>
        <strain evidence="4">S238N-H82</strain>
        <tissue evidence="4">Testes</tissue>
    </source>
</reference>
<dbReference type="AlphaFoldDB" id="C3ZYN5"/>
<dbReference type="SMART" id="SM00353">
    <property type="entry name" value="HLH"/>
    <property type="match status" value="1"/>
</dbReference>
<dbReference type="eggNOG" id="KOG4304">
    <property type="taxonomic scope" value="Eukaryota"/>
</dbReference>
<dbReference type="CDD" id="cd11389">
    <property type="entry name" value="bHLH-O_HERP_like"/>
    <property type="match status" value="1"/>
</dbReference>
<evidence type="ECO:0000259" key="3">
    <source>
        <dbReference type="PROSITE" id="PS51054"/>
    </source>
</evidence>
<dbReference type="Pfam" id="PF01425">
    <property type="entry name" value="Amidase"/>
    <property type="match status" value="1"/>
</dbReference>
<dbReference type="InParanoid" id="C3ZYN5"/>
<dbReference type="PROSITE" id="PS50888">
    <property type="entry name" value="BHLH"/>
    <property type="match status" value="1"/>
</dbReference>
<dbReference type="InterPro" id="IPR036928">
    <property type="entry name" value="AS_sf"/>
</dbReference>
<name>C3ZYN5_BRAFL</name>